<evidence type="ECO:0000256" key="3">
    <source>
        <dbReference type="ARBA" id="ARBA00022525"/>
    </source>
</evidence>
<keyword evidence="3" id="KW-0964">Secreted</keyword>
<dbReference type="OrthoDB" id="812619at2759"/>
<evidence type="ECO:0000256" key="2">
    <source>
        <dbReference type="ARBA" id="ARBA00008668"/>
    </source>
</evidence>
<dbReference type="PANTHER" id="PTHR45650">
    <property type="entry name" value="GDSL-LIKE LIPASE/ACYLHYDROLASE-RELATED"/>
    <property type="match status" value="1"/>
</dbReference>
<dbReference type="GO" id="GO:0016788">
    <property type="term" value="F:hydrolase activity, acting on ester bonds"/>
    <property type="evidence" value="ECO:0007669"/>
    <property type="project" value="InterPro"/>
</dbReference>
<dbReference type="InterPro" id="IPR001087">
    <property type="entry name" value="GDSL"/>
</dbReference>
<dbReference type="InterPro" id="IPR036514">
    <property type="entry name" value="SGNH_hydro_sf"/>
</dbReference>
<dbReference type="Gene3D" id="3.40.50.1110">
    <property type="entry name" value="SGNH hydrolase"/>
    <property type="match status" value="1"/>
</dbReference>
<reference evidence="9" key="2">
    <citation type="journal article" date="2023" name="Plants (Basel)">
        <title>Annotation of the Turnera subulata (Passifloraceae) Draft Genome Reveals the S-Locus Evolved after the Divergence of Turneroideae from Passifloroideae in a Stepwise Manner.</title>
        <authorList>
            <person name="Henning P.M."/>
            <person name="Roalson E.H."/>
            <person name="Mir W."/>
            <person name="McCubbin A.G."/>
            <person name="Shore J.S."/>
        </authorList>
    </citation>
    <scope>NUCLEOTIDE SEQUENCE</scope>
    <source>
        <strain evidence="9">F60SS</strain>
    </source>
</reference>
<dbReference type="Proteomes" id="UP001141552">
    <property type="component" value="Unassembled WGS sequence"/>
</dbReference>
<evidence type="ECO:0008006" key="11">
    <source>
        <dbReference type="Google" id="ProtNLM"/>
    </source>
</evidence>
<organism evidence="9 10">
    <name type="scientific">Turnera subulata</name>
    <dbReference type="NCBI Taxonomy" id="218843"/>
    <lineage>
        <taxon>Eukaryota</taxon>
        <taxon>Viridiplantae</taxon>
        <taxon>Streptophyta</taxon>
        <taxon>Embryophyta</taxon>
        <taxon>Tracheophyta</taxon>
        <taxon>Spermatophyta</taxon>
        <taxon>Magnoliopsida</taxon>
        <taxon>eudicotyledons</taxon>
        <taxon>Gunneridae</taxon>
        <taxon>Pentapetalae</taxon>
        <taxon>rosids</taxon>
        <taxon>fabids</taxon>
        <taxon>Malpighiales</taxon>
        <taxon>Passifloraceae</taxon>
        <taxon>Turnera</taxon>
    </lineage>
</organism>
<dbReference type="SUPFAM" id="SSF52266">
    <property type="entry name" value="SGNH hydrolase"/>
    <property type="match status" value="1"/>
</dbReference>
<evidence type="ECO:0000256" key="4">
    <source>
        <dbReference type="ARBA" id="ARBA00022729"/>
    </source>
</evidence>
<reference evidence="9" key="1">
    <citation type="submission" date="2022-02" db="EMBL/GenBank/DDBJ databases">
        <authorList>
            <person name="Henning P.M."/>
            <person name="McCubbin A.G."/>
            <person name="Shore J.S."/>
        </authorList>
    </citation>
    <scope>NUCLEOTIDE SEQUENCE</scope>
    <source>
        <strain evidence="9">F60SS</strain>
        <tissue evidence="9">Leaves</tissue>
    </source>
</reference>
<dbReference type="GO" id="GO:0016042">
    <property type="term" value="P:lipid catabolic process"/>
    <property type="evidence" value="ECO:0007669"/>
    <property type="project" value="UniProtKB-KW"/>
</dbReference>
<comment type="subcellular location">
    <subcellularLocation>
        <location evidence="1">Secreted</location>
    </subcellularLocation>
</comment>
<keyword evidence="7" id="KW-0443">Lipid metabolism</keyword>
<keyword evidence="5" id="KW-0378">Hydrolase</keyword>
<dbReference type="AlphaFoldDB" id="A0A9Q0G657"/>
<accession>A0A9Q0G657</accession>
<dbReference type="Pfam" id="PF00657">
    <property type="entry name" value="Lipase_GDSL"/>
    <property type="match status" value="1"/>
</dbReference>
<protein>
    <recommendedName>
        <fullName evidence="11">SGNH hydrolase-type esterase domain-containing protein</fullName>
    </recommendedName>
</protein>
<keyword evidence="6" id="KW-0442">Lipid degradation</keyword>
<evidence type="ECO:0000313" key="10">
    <source>
        <dbReference type="Proteomes" id="UP001141552"/>
    </source>
</evidence>
<proteinExistence type="inferred from homology"/>
<dbReference type="GO" id="GO:0005576">
    <property type="term" value="C:extracellular region"/>
    <property type="evidence" value="ECO:0007669"/>
    <property type="project" value="UniProtKB-SubCell"/>
</dbReference>
<dbReference type="InterPro" id="IPR051238">
    <property type="entry name" value="GDSL_esterase/lipase"/>
</dbReference>
<evidence type="ECO:0000256" key="5">
    <source>
        <dbReference type="ARBA" id="ARBA00022801"/>
    </source>
</evidence>
<evidence type="ECO:0000256" key="8">
    <source>
        <dbReference type="SAM" id="SignalP"/>
    </source>
</evidence>
<gene>
    <name evidence="9" type="ORF">Tsubulata_005389</name>
</gene>
<evidence type="ECO:0000256" key="1">
    <source>
        <dbReference type="ARBA" id="ARBA00004613"/>
    </source>
</evidence>
<comment type="similarity">
    <text evidence="2">Belongs to the 'GDSL' lipolytic enzyme family.</text>
</comment>
<evidence type="ECO:0000313" key="9">
    <source>
        <dbReference type="EMBL" id="KAJ4843009.1"/>
    </source>
</evidence>
<feature type="chain" id="PRO_5040329322" description="SGNH hydrolase-type esterase domain-containing protein" evidence="8">
    <location>
        <begin position="27"/>
        <end position="308"/>
    </location>
</feature>
<dbReference type="PANTHER" id="PTHR45650:SF9">
    <property type="entry name" value="SGNH HYDROLASE-TYPE ESTERASE DOMAIN-CONTAINING PROTEIN"/>
    <property type="match status" value="1"/>
</dbReference>
<evidence type="ECO:0000256" key="7">
    <source>
        <dbReference type="ARBA" id="ARBA00023098"/>
    </source>
</evidence>
<feature type="signal peptide" evidence="8">
    <location>
        <begin position="1"/>
        <end position="26"/>
    </location>
</feature>
<dbReference type="EMBL" id="JAKUCV010002334">
    <property type="protein sequence ID" value="KAJ4843009.1"/>
    <property type="molecule type" value="Genomic_DNA"/>
</dbReference>
<evidence type="ECO:0000256" key="6">
    <source>
        <dbReference type="ARBA" id="ARBA00022963"/>
    </source>
</evidence>
<sequence>MTYLKKFVVPILVFLVVVSNASSSAANGGESQVPSQLVGFSQAIPPFATAKDGDITRGVNYASGSAGIRDESGNKLGTHVSLNKQLENHRNIISRLANIMGNQTDCLLNKCLYTVGMGSNDYINNYFLPQSPARTLFSPDQYAAELIDQYSQQIKSLHDAGARKMALFGLGLIGCTPFEMASSGNNGSCADNINSAAQLFNGRLVSLVDELNKELADAKVTYINMTGITTGGDPSRIGIKVVNAGCCPINNVGQCVPNSIPCPNRNEYAFFDGFHPTEIVNKVSAARCYKADSPSDAYPFDISHLVQG</sequence>
<keyword evidence="4 8" id="KW-0732">Signal</keyword>
<name>A0A9Q0G657_9ROSI</name>
<comment type="caution">
    <text evidence="9">The sequence shown here is derived from an EMBL/GenBank/DDBJ whole genome shotgun (WGS) entry which is preliminary data.</text>
</comment>
<keyword evidence="10" id="KW-1185">Reference proteome</keyword>